<name>A0A0P6YKQ1_9CHLR</name>
<dbReference type="OrthoDB" id="163599at2"/>
<gene>
    <name evidence="2" type="ORF">SE15_07415</name>
</gene>
<dbReference type="STRING" id="869279.SE15_07415"/>
<keyword evidence="3" id="KW-1185">Reference proteome</keyword>
<evidence type="ECO:0000313" key="2">
    <source>
        <dbReference type="EMBL" id="KPL83102.1"/>
    </source>
</evidence>
<dbReference type="PANTHER" id="PTHR34297">
    <property type="entry name" value="HYPOTHETICAL CYTOSOLIC PROTEIN-RELATED"/>
    <property type="match status" value="1"/>
</dbReference>
<evidence type="ECO:0008006" key="4">
    <source>
        <dbReference type="Google" id="ProtNLM"/>
    </source>
</evidence>
<protein>
    <recommendedName>
        <fullName evidence="4">Alkaline-shock protein</fullName>
    </recommendedName>
</protein>
<comment type="similarity">
    <text evidence="1">Belongs to the asp23 family.</text>
</comment>
<dbReference type="RefSeq" id="WP_054521483.1">
    <property type="nucleotide sequence ID" value="NZ_LGKO01000004.1"/>
</dbReference>
<proteinExistence type="inferred from homology"/>
<accession>A0A0P6YKQ1</accession>
<dbReference type="AlphaFoldDB" id="A0A0P6YKQ1"/>
<sequence length="112" mass="12397">MVAHSRPPGKTTVAPEVLVTIARLTTLGIPGVNRLATYPGEVNRLFDRGASEGVKINVEDDKVYIDIYVILNRDVNVREVARNIQAQVARAITEMVGMEVGRVNVHIEDIQY</sequence>
<dbReference type="EMBL" id="LGKO01000004">
    <property type="protein sequence ID" value="KPL83102.1"/>
    <property type="molecule type" value="Genomic_DNA"/>
</dbReference>
<dbReference type="InterPro" id="IPR005531">
    <property type="entry name" value="Asp23"/>
</dbReference>
<organism evidence="2 3">
    <name type="scientific">Thermanaerothrix daxensis</name>
    <dbReference type="NCBI Taxonomy" id="869279"/>
    <lineage>
        <taxon>Bacteria</taxon>
        <taxon>Bacillati</taxon>
        <taxon>Chloroflexota</taxon>
        <taxon>Anaerolineae</taxon>
        <taxon>Anaerolineales</taxon>
        <taxon>Anaerolineaceae</taxon>
        <taxon>Thermanaerothrix</taxon>
    </lineage>
</organism>
<evidence type="ECO:0000256" key="1">
    <source>
        <dbReference type="ARBA" id="ARBA00005721"/>
    </source>
</evidence>
<reference evidence="2 3" key="1">
    <citation type="submission" date="2015-07" db="EMBL/GenBank/DDBJ databases">
        <title>Whole genome sequence of Thermanaerothrix daxensis DSM 23592.</title>
        <authorList>
            <person name="Hemp J."/>
            <person name="Ward L.M."/>
            <person name="Pace L.A."/>
            <person name="Fischer W.W."/>
        </authorList>
    </citation>
    <scope>NUCLEOTIDE SEQUENCE [LARGE SCALE GENOMIC DNA]</scope>
    <source>
        <strain evidence="2 3">GNS-1</strain>
    </source>
</reference>
<dbReference type="PANTHER" id="PTHR34297:SF2">
    <property type="entry name" value="ASP23_GLS24 FAMILY ENVELOPE STRESS RESPONSE PROTEIN"/>
    <property type="match status" value="1"/>
</dbReference>
<dbReference type="Proteomes" id="UP000050544">
    <property type="component" value="Unassembled WGS sequence"/>
</dbReference>
<comment type="caution">
    <text evidence="2">The sequence shown here is derived from an EMBL/GenBank/DDBJ whole genome shotgun (WGS) entry which is preliminary data.</text>
</comment>
<dbReference type="Pfam" id="PF03780">
    <property type="entry name" value="Asp23"/>
    <property type="match status" value="1"/>
</dbReference>
<evidence type="ECO:0000313" key="3">
    <source>
        <dbReference type="Proteomes" id="UP000050544"/>
    </source>
</evidence>